<dbReference type="AlphaFoldDB" id="M1N4Y8"/>
<dbReference type="KEGG" id="baus:BAnh1_10810"/>
<organism evidence="2 3">
    <name type="scientific">Bartonella australis (strain Aust/NH1)</name>
    <dbReference type="NCBI Taxonomy" id="1094489"/>
    <lineage>
        <taxon>Bacteria</taxon>
        <taxon>Pseudomonadati</taxon>
        <taxon>Pseudomonadota</taxon>
        <taxon>Alphaproteobacteria</taxon>
        <taxon>Hyphomicrobiales</taxon>
        <taxon>Bartonellaceae</taxon>
        <taxon>Bartonella</taxon>
    </lineage>
</organism>
<feature type="transmembrane region" description="Helical" evidence="1">
    <location>
        <begin position="21"/>
        <end position="47"/>
    </location>
</feature>
<reference evidence="2 3" key="1">
    <citation type="journal article" date="2013" name="PLoS Genet.">
        <title>A gene transfer agent and a dynamic repertoire of secretion systems hold the keys to the explosive radiation of the emerging pathogen Bartonella.</title>
        <authorList>
            <person name="Guy L."/>
            <person name="Nystedt B."/>
            <person name="Toft C."/>
            <person name="Zaremba-Niedzwiedzka K."/>
            <person name="Berglund E.C."/>
            <person name="Granberg F."/>
            <person name="Naslund K."/>
            <person name="Eriksson A.S."/>
            <person name="Andersson S.G."/>
        </authorList>
    </citation>
    <scope>NUCLEOTIDE SEQUENCE [LARGE SCALE GENOMIC DNA]</scope>
    <source>
        <strain evidence="2 3">Aust/NH1</strain>
    </source>
</reference>
<keyword evidence="1" id="KW-0812">Transmembrane</keyword>
<dbReference type="PATRIC" id="fig|1094489.3.peg.1335"/>
<proteinExistence type="predicted"/>
<dbReference type="HOGENOM" id="CLU_1764434_0_0_5"/>
<sequence length="148" mass="17254">MTEKRNRVGQRVHHEASQSKIVFICTVLVCASVLYFMIKAGIGFLFLKEEIPRQAPVELTIPAFDSRVYCKEISALAVPGTMKEVYQRCFAVESEAYFAVRKMWEKVSDKTKEKCIKMVRPGDGNYFLLRDCFMRENDDEKRKERAHF</sequence>
<keyword evidence="3" id="KW-1185">Reference proteome</keyword>
<dbReference type="Proteomes" id="UP000011729">
    <property type="component" value="Chromosome"/>
</dbReference>
<dbReference type="EMBL" id="CP003123">
    <property type="protein sequence ID" value="AGF74949.1"/>
    <property type="molecule type" value="Genomic_DNA"/>
</dbReference>
<gene>
    <name evidence="2" type="ordered locus">BAnh1_10810</name>
</gene>
<protein>
    <submittedName>
        <fullName evidence="2">Putative membrane protein</fullName>
    </submittedName>
</protein>
<name>M1N4Y8_BARAA</name>
<evidence type="ECO:0000313" key="2">
    <source>
        <dbReference type="EMBL" id="AGF74949.1"/>
    </source>
</evidence>
<evidence type="ECO:0000256" key="1">
    <source>
        <dbReference type="SAM" id="Phobius"/>
    </source>
</evidence>
<dbReference type="eggNOG" id="ENOG50313U0">
    <property type="taxonomic scope" value="Bacteria"/>
</dbReference>
<keyword evidence="1" id="KW-0472">Membrane</keyword>
<keyword evidence="1" id="KW-1133">Transmembrane helix</keyword>
<evidence type="ECO:0000313" key="3">
    <source>
        <dbReference type="Proteomes" id="UP000011729"/>
    </source>
</evidence>
<accession>M1N4Y8</accession>